<proteinExistence type="predicted"/>
<sequence length="76" mass="8358">MEGKWCACDNAGEDTGLGNRKNKKSTGRSFYFILSCTRLFTPAGQAAGKEAKGKADEQASPHVLYGYTENNTYHHQ</sequence>
<name>A0A3E1NC90_9BACT</name>
<dbReference type="AlphaFoldDB" id="A0A3E1NC90"/>
<feature type="compositionally biased region" description="Basic and acidic residues" evidence="1">
    <location>
        <begin position="49"/>
        <end position="59"/>
    </location>
</feature>
<dbReference type="Proteomes" id="UP000261284">
    <property type="component" value="Unassembled WGS sequence"/>
</dbReference>
<comment type="caution">
    <text evidence="2">The sequence shown here is derived from an EMBL/GenBank/DDBJ whole genome shotgun (WGS) entry which is preliminary data.</text>
</comment>
<evidence type="ECO:0000313" key="2">
    <source>
        <dbReference type="EMBL" id="RFM25573.1"/>
    </source>
</evidence>
<protein>
    <submittedName>
        <fullName evidence="2">Uncharacterized protein</fullName>
    </submittedName>
</protein>
<reference evidence="2 3" key="1">
    <citation type="submission" date="2018-08" db="EMBL/GenBank/DDBJ databases">
        <title>Chitinophagaceae sp. K23C18032701, a novel bacterium isolated from forest soil.</title>
        <authorList>
            <person name="Wang C."/>
        </authorList>
    </citation>
    <scope>NUCLEOTIDE SEQUENCE [LARGE SCALE GENOMIC DNA]</scope>
    <source>
        <strain evidence="2 3">K23C18032701</strain>
    </source>
</reference>
<organism evidence="2 3">
    <name type="scientific">Deminuibacter soli</name>
    <dbReference type="NCBI Taxonomy" id="2291815"/>
    <lineage>
        <taxon>Bacteria</taxon>
        <taxon>Pseudomonadati</taxon>
        <taxon>Bacteroidota</taxon>
        <taxon>Chitinophagia</taxon>
        <taxon>Chitinophagales</taxon>
        <taxon>Chitinophagaceae</taxon>
        <taxon>Deminuibacter</taxon>
    </lineage>
</organism>
<evidence type="ECO:0000256" key="1">
    <source>
        <dbReference type="SAM" id="MobiDB-lite"/>
    </source>
</evidence>
<evidence type="ECO:0000313" key="3">
    <source>
        <dbReference type="Proteomes" id="UP000261284"/>
    </source>
</evidence>
<keyword evidence="3" id="KW-1185">Reference proteome</keyword>
<accession>A0A3E1NC90</accession>
<feature type="region of interest" description="Disordered" evidence="1">
    <location>
        <begin position="47"/>
        <end position="76"/>
    </location>
</feature>
<dbReference type="EMBL" id="QTJU01000020">
    <property type="protein sequence ID" value="RFM25573.1"/>
    <property type="molecule type" value="Genomic_DNA"/>
</dbReference>
<gene>
    <name evidence="2" type="ORF">DXN05_24380</name>
</gene>